<protein>
    <recommendedName>
        <fullName evidence="5">DUF5666 domain-containing protein</fullName>
    </recommendedName>
</protein>
<reference evidence="3 4" key="1">
    <citation type="submission" date="2019-03" db="EMBL/GenBank/DDBJ databases">
        <title>Genomic Encyclopedia of Archaeal and Bacterial Type Strains, Phase II (KMG-II): from individual species to whole genera.</title>
        <authorList>
            <person name="Goeker M."/>
        </authorList>
    </citation>
    <scope>NUCLEOTIDE SEQUENCE [LARGE SCALE GENOMIC DNA]</scope>
    <source>
        <strain evidence="3 4">DSM 45499</strain>
    </source>
</reference>
<feature type="compositionally biased region" description="Gly residues" evidence="1">
    <location>
        <begin position="158"/>
        <end position="183"/>
    </location>
</feature>
<sequence length="183" mass="17783">MGGPPAVPPPAEWGAPPPPAAPKSRWTAKRTIIAVAVAVGIAAAGGVAIYAASGSVDNQAGPGGGPGGGRAGGPMIMGGPFGGADGTQHGEFQTGDVTAISDDSITLKSEDGYEKTYVINGDTQKNGDIAKGDAVTVIASTENGTTEADSILEFTNRGPGGNRGNGNFGPQNGGGNANPNGGN</sequence>
<comment type="caution">
    <text evidence="3">The sequence shown here is derived from an EMBL/GenBank/DDBJ whole genome shotgun (WGS) entry which is preliminary data.</text>
</comment>
<evidence type="ECO:0000313" key="3">
    <source>
        <dbReference type="EMBL" id="TDV52308.1"/>
    </source>
</evidence>
<evidence type="ECO:0000313" key="4">
    <source>
        <dbReference type="Proteomes" id="UP000294927"/>
    </source>
</evidence>
<evidence type="ECO:0000256" key="1">
    <source>
        <dbReference type="SAM" id="MobiDB-lite"/>
    </source>
</evidence>
<dbReference type="AlphaFoldDB" id="A0A4R7VS40"/>
<dbReference type="Proteomes" id="UP000294927">
    <property type="component" value="Unassembled WGS sequence"/>
</dbReference>
<gene>
    <name evidence="3" type="ORF">CLV71_105440</name>
</gene>
<dbReference type="OrthoDB" id="3401874at2"/>
<accession>A0A4R7VS40</accession>
<feature type="region of interest" description="Disordered" evidence="1">
    <location>
        <begin position="1"/>
        <end position="26"/>
    </location>
</feature>
<feature type="transmembrane region" description="Helical" evidence="2">
    <location>
        <begin position="32"/>
        <end position="52"/>
    </location>
</feature>
<keyword evidence="2" id="KW-1133">Transmembrane helix</keyword>
<keyword evidence="2" id="KW-0812">Transmembrane</keyword>
<keyword evidence="4" id="KW-1185">Reference proteome</keyword>
<name>A0A4R7VS40_9PSEU</name>
<keyword evidence="2" id="KW-0472">Membrane</keyword>
<evidence type="ECO:0008006" key="5">
    <source>
        <dbReference type="Google" id="ProtNLM"/>
    </source>
</evidence>
<dbReference type="EMBL" id="SOCP01000005">
    <property type="protein sequence ID" value="TDV52308.1"/>
    <property type="molecule type" value="Genomic_DNA"/>
</dbReference>
<feature type="region of interest" description="Disordered" evidence="1">
    <location>
        <begin position="141"/>
        <end position="183"/>
    </location>
</feature>
<evidence type="ECO:0000256" key="2">
    <source>
        <dbReference type="SAM" id="Phobius"/>
    </source>
</evidence>
<feature type="compositionally biased region" description="Pro residues" evidence="1">
    <location>
        <begin position="1"/>
        <end position="21"/>
    </location>
</feature>
<organism evidence="3 4">
    <name type="scientific">Actinophytocola oryzae</name>
    <dbReference type="NCBI Taxonomy" id="502181"/>
    <lineage>
        <taxon>Bacteria</taxon>
        <taxon>Bacillati</taxon>
        <taxon>Actinomycetota</taxon>
        <taxon>Actinomycetes</taxon>
        <taxon>Pseudonocardiales</taxon>
        <taxon>Pseudonocardiaceae</taxon>
    </lineage>
</organism>
<proteinExistence type="predicted"/>